<dbReference type="Proteomes" id="UP000644010">
    <property type="component" value="Unassembled WGS sequence"/>
</dbReference>
<accession>A0ABR7E2W0</accession>
<reference evidence="1 2" key="1">
    <citation type="submission" date="2020-08" db="EMBL/GenBank/DDBJ databases">
        <title>Genome public.</title>
        <authorList>
            <person name="Liu C."/>
            <person name="Sun Q."/>
        </authorList>
    </citation>
    <scope>NUCLEOTIDE SEQUENCE [LARGE SCALE GENOMIC DNA]</scope>
    <source>
        <strain evidence="1 2">BX2</strain>
    </source>
</reference>
<evidence type="ECO:0000313" key="2">
    <source>
        <dbReference type="Proteomes" id="UP000644010"/>
    </source>
</evidence>
<evidence type="ECO:0000313" key="1">
    <source>
        <dbReference type="EMBL" id="MBC5644087.1"/>
    </source>
</evidence>
<name>A0ABR7E2W0_9BACT</name>
<proteinExistence type="predicted"/>
<comment type="caution">
    <text evidence="1">The sequence shown here is derived from an EMBL/GenBank/DDBJ whole genome shotgun (WGS) entry which is preliminary data.</text>
</comment>
<sequence>MKKLLKEMQLQFGNVPTIASFDAKLKTFEEPVRKEYRLKLCRLAFGYYDSLPGPFRKFTDAYLKHDRNLYVDYLTGHTPIGKLRFQLRYPKLFLIILYILETAGKKGRVKYHHLAACLLLAFSFHYKLDTLDNYLCHSQPDVDDLCEFLLLIGKIVVG</sequence>
<gene>
    <name evidence="1" type="ORF">H8S77_14480</name>
</gene>
<dbReference type="EMBL" id="JACOOI010000015">
    <property type="protein sequence ID" value="MBC5644087.1"/>
    <property type="molecule type" value="Genomic_DNA"/>
</dbReference>
<protein>
    <submittedName>
        <fullName evidence="1">Uncharacterized protein</fullName>
    </submittedName>
</protein>
<dbReference type="RefSeq" id="WP_186960022.1">
    <property type="nucleotide sequence ID" value="NZ_JACOOI010000015.1"/>
</dbReference>
<organism evidence="1 2">
    <name type="scientific">Parabacteroides segnis</name>
    <dbReference type="NCBI Taxonomy" id="2763058"/>
    <lineage>
        <taxon>Bacteria</taxon>
        <taxon>Pseudomonadati</taxon>
        <taxon>Bacteroidota</taxon>
        <taxon>Bacteroidia</taxon>
        <taxon>Bacteroidales</taxon>
        <taxon>Tannerellaceae</taxon>
        <taxon>Parabacteroides</taxon>
    </lineage>
</organism>
<keyword evidence="2" id="KW-1185">Reference proteome</keyword>